<organism evidence="3 4">
    <name type="scientific">Sphingopyxis indica</name>
    <dbReference type="NCBI Taxonomy" id="436663"/>
    <lineage>
        <taxon>Bacteria</taxon>
        <taxon>Pseudomonadati</taxon>
        <taxon>Pseudomonadota</taxon>
        <taxon>Alphaproteobacteria</taxon>
        <taxon>Sphingomonadales</taxon>
        <taxon>Sphingomonadaceae</taxon>
        <taxon>Sphingopyxis</taxon>
    </lineage>
</organism>
<accession>A0A239IHN9</accession>
<evidence type="ECO:0000313" key="3">
    <source>
        <dbReference type="EMBL" id="SNS93071.1"/>
    </source>
</evidence>
<keyword evidence="1 3" id="KW-0808">Transferase</keyword>
<evidence type="ECO:0000256" key="1">
    <source>
        <dbReference type="ARBA" id="ARBA00022679"/>
    </source>
</evidence>
<reference evidence="3 4" key="1">
    <citation type="submission" date="2017-06" db="EMBL/GenBank/DDBJ databases">
        <authorList>
            <person name="Kim H.J."/>
            <person name="Triplett B.A."/>
        </authorList>
    </citation>
    <scope>NUCLEOTIDE SEQUENCE [LARGE SCALE GENOMIC DNA]</scope>
    <source>
        <strain evidence="3 4">DS15</strain>
    </source>
</reference>
<dbReference type="EMBL" id="FZPA01000008">
    <property type="protein sequence ID" value="SNS93071.1"/>
    <property type="molecule type" value="Genomic_DNA"/>
</dbReference>
<proteinExistence type="predicted"/>
<dbReference type="Proteomes" id="UP000198339">
    <property type="component" value="Unassembled WGS sequence"/>
</dbReference>
<keyword evidence="4" id="KW-1185">Reference proteome</keyword>
<dbReference type="SUPFAM" id="SSF53335">
    <property type="entry name" value="S-adenosyl-L-methionine-dependent methyltransferases"/>
    <property type="match status" value="1"/>
</dbReference>
<sequence>MWDKRYSTDDFAYGTEPNDFLRESMELLPVGDALCLGEGEGRNAVFLAEHGHTVTALDASAVGLEKAKRLAVEKNVTVGIAHADLADYKMEPNRWDGIVSIFCHLPPSLRKKVHRDIFQSLRPNGVFILEAYTPAQLKHGTGGPINAAMMMSLADLRDELAGLELIVGREVTRDVNEGAFHNGSGATVQIIARKS</sequence>
<protein>
    <submittedName>
        <fullName evidence="3">Methyltransferase domain-containing protein</fullName>
    </submittedName>
</protein>
<dbReference type="PANTHER" id="PTHR43861:SF3">
    <property type="entry name" value="PUTATIVE (AFU_ORTHOLOGUE AFUA_2G14390)-RELATED"/>
    <property type="match status" value="1"/>
</dbReference>
<gene>
    <name evidence="3" type="ORF">SAMN06295955_1081</name>
</gene>
<evidence type="ECO:0000259" key="2">
    <source>
        <dbReference type="Pfam" id="PF13649"/>
    </source>
</evidence>
<dbReference type="OrthoDB" id="9786503at2"/>
<dbReference type="InterPro" id="IPR041698">
    <property type="entry name" value="Methyltransf_25"/>
</dbReference>
<dbReference type="GO" id="GO:0032259">
    <property type="term" value="P:methylation"/>
    <property type="evidence" value="ECO:0007669"/>
    <property type="project" value="UniProtKB-KW"/>
</dbReference>
<dbReference type="GO" id="GO:0008168">
    <property type="term" value="F:methyltransferase activity"/>
    <property type="evidence" value="ECO:0007669"/>
    <property type="project" value="UniProtKB-KW"/>
</dbReference>
<dbReference type="PANTHER" id="PTHR43861">
    <property type="entry name" value="TRANS-ACONITATE 2-METHYLTRANSFERASE-RELATED"/>
    <property type="match status" value="1"/>
</dbReference>
<dbReference type="Pfam" id="PF13649">
    <property type="entry name" value="Methyltransf_25"/>
    <property type="match status" value="1"/>
</dbReference>
<dbReference type="CDD" id="cd02440">
    <property type="entry name" value="AdoMet_MTases"/>
    <property type="match status" value="1"/>
</dbReference>
<dbReference type="InterPro" id="IPR029063">
    <property type="entry name" value="SAM-dependent_MTases_sf"/>
</dbReference>
<dbReference type="AlphaFoldDB" id="A0A239IHN9"/>
<dbReference type="Gene3D" id="3.40.50.150">
    <property type="entry name" value="Vaccinia Virus protein VP39"/>
    <property type="match status" value="1"/>
</dbReference>
<feature type="domain" description="Methyltransferase" evidence="2">
    <location>
        <begin position="34"/>
        <end position="125"/>
    </location>
</feature>
<dbReference type="RefSeq" id="WP_089216137.1">
    <property type="nucleotide sequence ID" value="NZ_FZPA01000008.1"/>
</dbReference>
<name>A0A239IHN9_9SPHN</name>
<evidence type="ECO:0000313" key="4">
    <source>
        <dbReference type="Proteomes" id="UP000198339"/>
    </source>
</evidence>
<keyword evidence="3" id="KW-0489">Methyltransferase</keyword>